<keyword evidence="10" id="KW-1185">Reference proteome</keyword>
<dbReference type="EC" id="4.1.1.23" evidence="7"/>
<keyword evidence="3 7" id="KW-0210">Decarboxylase</keyword>
<dbReference type="Proteomes" id="UP000622687">
    <property type="component" value="Unassembled WGS sequence"/>
</dbReference>
<dbReference type="InterPro" id="IPR001754">
    <property type="entry name" value="OMPdeCOase_dom"/>
</dbReference>
<evidence type="ECO:0000259" key="8">
    <source>
        <dbReference type="SMART" id="SM00934"/>
    </source>
</evidence>
<dbReference type="InterPro" id="IPR011060">
    <property type="entry name" value="RibuloseP-bd_barrel"/>
</dbReference>
<dbReference type="PANTHER" id="PTHR43375:SF1">
    <property type="entry name" value="OROTIDINE 5'-PHOSPHATE DECARBOXYLASE"/>
    <property type="match status" value="1"/>
</dbReference>
<reference evidence="9" key="1">
    <citation type="submission" date="2020-12" db="EMBL/GenBank/DDBJ databases">
        <title>Clostridium thailandense sp. nov., a novel acetogenic bacterium isolated from peat land soil in Thailand.</title>
        <authorList>
            <person name="Chaikitkaew S."/>
            <person name="Birkeland N.K."/>
        </authorList>
    </citation>
    <scope>NUCLEOTIDE SEQUENCE</scope>
    <source>
        <strain evidence="9">DSM 17425</strain>
    </source>
</reference>
<dbReference type="CDD" id="cd04725">
    <property type="entry name" value="OMP_decarboxylase_like"/>
    <property type="match status" value="1"/>
</dbReference>
<dbReference type="GO" id="GO:0006207">
    <property type="term" value="P:'de novo' pyrimidine nucleobase biosynthetic process"/>
    <property type="evidence" value="ECO:0007669"/>
    <property type="project" value="InterPro"/>
</dbReference>
<sequence>MIIDSLYEAVKKKGHVCVGLDTALEYIPKSVAEKHIFVEDMVFEYNKALIDATLDVASCYKVQIAYYEALGISGLNAYKKTLKYIRDNKAIAIADIKRGDITKTAEMYAKAHFEGDFESDFVTLSPYMGLDSIEPYLPYVKNNEKGIFVLVRTSNKGAEDIQYIDAEDNKKIYDIVGSKVQQLGSNYLGSCGYSSIGGVVGCTHVEEGIELRRKLDKMFFLIPGYGAQGGTAKDVALYLSNGNGGVVNSSRGILLAYKKHENGEMKYYIHAREEVIRMRNDISNAIKGMENS</sequence>
<dbReference type="RefSeq" id="WP_211143247.1">
    <property type="nucleotide sequence ID" value="NZ_JAEEGB010000015.1"/>
</dbReference>
<evidence type="ECO:0000256" key="5">
    <source>
        <dbReference type="ARBA" id="ARBA00023239"/>
    </source>
</evidence>
<comment type="catalytic activity">
    <reaction evidence="6 7">
        <text>orotidine 5'-phosphate + H(+) = UMP + CO2</text>
        <dbReference type="Rhea" id="RHEA:11596"/>
        <dbReference type="ChEBI" id="CHEBI:15378"/>
        <dbReference type="ChEBI" id="CHEBI:16526"/>
        <dbReference type="ChEBI" id="CHEBI:57538"/>
        <dbReference type="ChEBI" id="CHEBI:57865"/>
        <dbReference type="EC" id="4.1.1.23"/>
    </reaction>
</comment>
<dbReference type="PANTHER" id="PTHR43375">
    <property type="entry name" value="OROTIDINE 5'-PHOSPHATE DECARBOXYLASE"/>
    <property type="match status" value="1"/>
</dbReference>
<evidence type="ECO:0000313" key="9">
    <source>
        <dbReference type="EMBL" id="MBI6873824.1"/>
    </source>
</evidence>
<evidence type="ECO:0000256" key="2">
    <source>
        <dbReference type="ARBA" id="ARBA00008847"/>
    </source>
</evidence>
<gene>
    <name evidence="7 9" type="primary">pyrF</name>
    <name evidence="9" type="ORF">I6U51_14050</name>
</gene>
<dbReference type="SMART" id="SM00934">
    <property type="entry name" value="OMPdecase"/>
    <property type="match status" value="1"/>
</dbReference>
<dbReference type="NCBIfam" id="TIGR02127">
    <property type="entry name" value="pyrF_sub2"/>
    <property type="match status" value="1"/>
</dbReference>
<evidence type="ECO:0000256" key="3">
    <source>
        <dbReference type="ARBA" id="ARBA00022793"/>
    </source>
</evidence>
<dbReference type="InterPro" id="IPR013785">
    <property type="entry name" value="Aldolase_TIM"/>
</dbReference>
<dbReference type="GO" id="GO:0004590">
    <property type="term" value="F:orotidine-5'-phosphate decarboxylase activity"/>
    <property type="evidence" value="ECO:0007669"/>
    <property type="project" value="UniProtKB-UniRule"/>
</dbReference>
<organism evidence="9 10">
    <name type="scientific">Clostridium aciditolerans</name>
    <dbReference type="NCBI Taxonomy" id="339861"/>
    <lineage>
        <taxon>Bacteria</taxon>
        <taxon>Bacillati</taxon>
        <taxon>Bacillota</taxon>
        <taxon>Clostridia</taxon>
        <taxon>Eubacteriales</taxon>
        <taxon>Clostridiaceae</taxon>
        <taxon>Clostridium</taxon>
    </lineage>
</organism>
<dbReference type="HAMAP" id="MF_01215">
    <property type="entry name" value="OMPdecase_type2"/>
    <property type="match status" value="1"/>
</dbReference>
<dbReference type="GO" id="GO:0044205">
    <property type="term" value="P:'de novo' UMP biosynthetic process"/>
    <property type="evidence" value="ECO:0007669"/>
    <property type="project" value="UniProtKB-UniRule"/>
</dbReference>
<keyword evidence="5 7" id="KW-0456">Lyase</keyword>
<dbReference type="Gene3D" id="3.20.20.70">
    <property type="entry name" value="Aldolase class I"/>
    <property type="match status" value="1"/>
</dbReference>
<accession>A0A934M1Y2</accession>
<evidence type="ECO:0000256" key="7">
    <source>
        <dbReference type="HAMAP-Rule" id="MF_01215"/>
    </source>
</evidence>
<feature type="domain" description="Orotidine 5'-phosphate decarboxylase" evidence="8">
    <location>
        <begin position="15"/>
        <end position="266"/>
    </location>
</feature>
<proteinExistence type="inferred from homology"/>
<evidence type="ECO:0000313" key="10">
    <source>
        <dbReference type="Proteomes" id="UP000622687"/>
    </source>
</evidence>
<name>A0A934M1Y2_9CLOT</name>
<dbReference type="Pfam" id="PF00215">
    <property type="entry name" value="OMPdecase"/>
    <property type="match status" value="1"/>
</dbReference>
<evidence type="ECO:0000256" key="6">
    <source>
        <dbReference type="ARBA" id="ARBA00049157"/>
    </source>
</evidence>
<comment type="pathway">
    <text evidence="1 7">Pyrimidine metabolism; UMP biosynthesis via de novo pathway; UMP from orotate: step 2/2.</text>
</comment>
<comment type="similarity">
    <text evidence="2 7">Belongs to the OMP decarboxylase family. Type 2 subfamily.</text>
</comment>
<feature type="active site" description="Proton donor" evidence="7">
    <location>
        <position position="97"/>
    </location>
</feature>
<comment type="caution">
    <text evidence="9">The sequence shown here is derived from an EMBL/GenBank/DDBJ whole genome shotgun (WGS) entry which is preliminary data.</text>
</comment>
<evidence type="ECO:0000256" key="4">
    <source>
        <dbReference type="ARBA" id="ARBA00022975"/>
    </source>
</evidence>
<dbReference type="SUPFAM" id="SSF51366">
    <property type="entry name" value="Ribulose-phoshate binding barrel"/>
    <property type="match status" value="1"/>
</dbReference>
<dbReference type="AlphaFoldDB" id="A0A934M1Y2"/>
<dbReference type="EMBL" id="JAEEGB010000015">
    <property type="protein sequence ID" value="MBI6873824.1"/>
    <property type="molecule type" value="Genomic_DNA"/>
</dbReference>
<protein>
    <recommendedName>
        <fullName evidence="7">Orotidine 5'-phosphate decarboxylase</fullName>
        <ecNumber evidence="7">4.1.1.23</ecNumber>
    </recommendedName>
    <alternativeName>
        <fullName evidence="7">OMP decarboxylase</fullName>
        <shortName evidence="7">OMPDCase</shortName>
        <shortName evidence="7">OMPdecase</shortName>
    </alternativeName>
</protein>
<dbReference type="FunFam" id="3.20.20.70:FF:000246">
    <property type="entry name" value="Orotidine 5'-phosphate decarboxylase"/>
    <property type="match status" value="1"/>
</dbReference>
<evidence type="ECO:0000256" key="1">
    <source>
        <dbReference type="ARBA" id="ARBA00004861"/>
    </source>
</evidence>
<dbReference type="InterPro" id="IPR011995">
    <property type="entry name" value="OMPdecase_type-2"/>
</dbReference>
<keyword evidence="4 7" id="KW-0665">Pyrimidine biosynthesis</keyword>